<dbReference type="OrthoDB" id="146444at2"/>
<keyword evidence="1" id="KW-0304">Gas vesicle</keyword>
<comment type="caution">
    <text evidence="5">The sequence shown here is derived from an EMBL/GenBank/DDBJ whole genome shotgun (WGS) entry which is preliminary data.</text>
</comment>
<evidence type="ECO:0000313" key="6">
    <source>
        <dbReference type="Proteomes" id="UP000320888"/>
    </source>
</evidence>
<feature type="region of interest" description="Disordered" evidence="4">
    <location>
        <begin position="151"/>
        <end position="172"/>
    </location>
</feature>
<comment type="subcellular location">
    <subcellularLocation>
        <location evidence="2">Gas vesicle</location>
    </subcellularLocation>
</comment>
<proteinExistence type="inferred from homology"/>
<protein>
    <submittedName>
        <fullName evidence="5">GvpL/GvpF family gas vesicle protein</fullName>
    </submittedName>
</protein>
<dbReference type="EMBL" id="VKLS01000069">
    <property type="protein sequence ID" value="TSB42618.1"/>
    <property type="molecule type" value="Genomic_DNA"/>
</dbReference>
<evidence type="ECO:0000256" key="2">
    <source>
        <dbReference type="ARBA" id="ARBA00035108"/>
    </source>
</evidence>
<dbReference type="Proteomes" id="UP000320888">
    <property type="component" value="Unassembled WGS sequence"/>
</dbReference>
<organism evidence="5 6">
    <name type="scientific">Streptomyces benahoarensis</name>
    <dbReference type="NCBI Taxonomy" id="2595054"/>
    <lineage>
        <taxon>Bacteria</taxon>
        <taxon>Bacillati</taxon>
        <taxon>Actinomycetota</taxon>
        <taxon>Actinomycetes</taxon>
        <taxon>Kitasatosporales</taxon>
        <taxon>Streptomycetaceae</taxon>
        <taxon>Streptomyces</taxon>
    </lineage>
</organism>
<keyword evidence="6" id="KW-1185">Reference proteome</keyword>
<evidence type="ECO:0000256" key="1">
    <source>
        <dbReference type="ARBA" id="ARBA00022987"/>
    </source>
</evidence>
<evidence type="ECO:0000256" key="3">
    <source>
        <dbReference type="ARBA" id="ARBA00035643"/>
    </source>
</evidence>
<comment type="similarity">
    <text evidence="3">Belongs to the gas vesicle GvpF/GvpL family.</text>
</comment>
<gene>
    <name evidence="5" type="ORF">FNZ23_08905</name>
</gene>
<dbReference type="GO" id="GO:0031411">
    <property type="term" value="C:gas vesicle"/>
    <property type="evidence" value="ECO:0007669"/>
    <property type="project" value="UniProtKB-SubCell"/>
</dbReference>
<dbReference type="GO" id="GO:0031412">
    <property type="term" value="P:gas vesicle organization"/>
    <property type="evidence" value="ECO:0007669"/>
    <property type="project" value="InterPro"/>
</dbReference>
<dbReference type="InterPro" id="IPR009430">
    <property type="entry name" value="GvpL/GvpF"/>
</dbReference>
<dbReference type="AlphaFoldDB" id="A0A553ZMB3"/>
<name>A0A553ZMB3_9ACTN</name>
<accession>A0A553ZMB3</accession>
<dbReference type="RefSeq" id="WP_143940851.1">
    <property type="nucleotide sequence ID" value="NZ_VKLS01000069.1"/>
</dbReference>
<reference evidence="5 6" key="1">
    <citation type="submission" date="2019-07" db="EMBL/GenBank/DDBJ databases">
        <title>Draft genome for Streptomyces benahoarensis MZ03-48.</title>
        <authorList>
            <person name="Gonzalez-Pimentel J.L."/>
        </authorList>
    </citation>
    <scope>NUCLEOTIDE SEQUENCE [LARGE SCALE GENOMIC DNA]</scope>
    <source>
        <strain evidence="5 6">MZ03-48</strain>
    </source>
</reference>
<dbReference type="Pfam" id="PF06386">
    <property type="entry name" value="GvpL_GvpF"/>
    <property type="match status" value="1"/>
</dbReference>
<sequence>MSVTQHCPVGPAGNVGSSVTYVFAVCGPGRPGPFAATCGHTGGGPLRLLAVGPLWAVVQDVPAVTFSETALHRRLTDAAELERCARAHHDVVTAAAAGGPTVPLPLATLYLSHERATAALGANLERFRAALGRVAGRVEWGVKVYVVESDTTARPAPSAPPETPQPGSQRVSGRAYLSRLRHRQHSRELNRESALAAAEQVDRAVREMAVGSVRHRLHGPEATGRDRTQVMNAAYLIAEERGDELATTIRRLRGSPGFDNIEIEVSGPWAPYSFTDGGELAGHQ</sequence>
<evidence type="ECO:0000256" key="4">
    <source>
        <dbReference type="SAM" id="MobiDB-lite"/>
    </source>
</evidence>
<dbReference type="PANTHER" id="PTHR36852">
    <property type="entry name" value="PROTEIN GVPL 2"/>
    <property type="match status" value="1"/>
</dbReference>
<dbReference type="PANTHER" id="PTHR36852:SF1">
    <property type="entry name" value="PROTEIN GVPL 2"/>
    <property type="match status" value="1"/>
</dbReference>
<evidence type="ECO:0000313" key="5">
    <source>
        <dbReference type="EMBL" id="TSB42618.1"/>
    </source>
</evidence>